<accession>A0A0F9TDA9</accession>
<evidence type="ECO:0000313" key="1">
    <source>
        <dbReference type="EMBL" id="KKN72857.1"/>
    </source>
</evidence>
<dbReference type="EMBL" id="LAZR01000354">
    <property type="protein sequence ID" value="KKN72857.1"/>
    <property type="molecule type" value="Genomic_DNA"/>
</dbReference>
<dbReference type="AlphaFoldDB" id="A0A0F9TDA9"/>
<sequence>MATLIPPYDTVLGSEEPMYGIPGTPAWPGTSPWEGAEKLIEPETTPPETTPPWDPWNFPDISQPFPYQDIPRHDWMAEAEKLRQNEYIQGIMGQLERGLGPIRSTLGELMNMSPEALQQRYQATIETPALRYYQEQTLPSLRRGFVGPGTFWSSMRAGAEQRSGERLNEALMGQRMKMVEEARGKALTASQLGMQLEQQAFGGGMYPWETALKAAPFGVQQRGQDLQMQLADLQRRATLEQMRQRERELWGYGESYPGVGSTPPQESYWGHLSGTGTVSPSGTPIGYDPLKPQQTEPTNILGAAL</sequence>
<protein>
    <submittedName>
        <fullName evidence="1">Uncharacterized protein</fullName>
    </submittedName>
</protein>
<organism evidence="1">
    <name type="scientific">marine sediment metagenome</name>
    <dbReference type="NCBI Taxonomy" id="412755"/>
    <lineage>
        <taxon>unclassified sequences</taxon>
        <taxon>metagenomes</taxon>
        <taxon>ecological metagenomes</taxon>
    </lineage>
</organism>
<name>A0A0F9TDA9_9ZZZZ</name>
<reference evidence="1" key="1">
    <citation type="journal article" date="2015" name="Nature">
        <title>Complex archaea that bridge the gap between prokaryotes and eukaryotes.</title>
        <authorList>
            <person name="Spang A."/>
            <person name="Saw J.H."/>
            <person name="Jorgensen S.L."/>
            <person name="Zaremba-Niedzwiedzka K."/>
            <person name="Martijn J."/>
            <person name="Lind A.E."/>
            <person name="van Eijk R."/>
            <person name="Schleper C."/>
            <person name="Guy L."/>
            <person name="Ettema T.J."/>
        </authorList>
    </citation>
    <scope>NUCLEOTIDE SEQUENCE</scope>
</reference>
<proteinExistence type="predicted"/>
<gene>
    <name evidence="1" type="ORF">LCGC14_0407120</name>
</gene>
<comment type="caution">
    <text evidence="1">The sequence shown here is derived from an EMBL/GenBank/DDBJ whole genome shotgun (WGS) entry which is preliminary data.</text>
</comment>